<dbReference type="AlphaFoldDB" id="A0AAV4FPI8"/>
<dbReference type="GO" id="GO:0008270">
    <property type="term" value="F:zinc ion binding"/>
    <property type="evidence" value="ECO:0007669"/>
    <property type="project" value="UniProtKB-KW"/>
</dbReference>
<dbReference type="CDD" id="cd20335">
    <property type="entry name" value="BRcat_RBR"/>
    <property type="match status" value="1"/>
</dbReference>
<dbReference type="Proteomes" id="UP000762676">
    <property type="component" value="Unassembled WGS sequence"/>
</dbReference>
<keyword evidence="12" id="KW-1185">Reference proteome</keyword>
<dbReference type="InterPro" id="IPR002867">
    <property type="entry name" value="IBR_dom"/>
</dbReference>
<keyword evidence="8" id="KW-0862">Zinc</keyword>
<evidence type="ECO:0000256" key="1">
    <source>
        <dbReference type="ARBA" id="ARBA00001798"/>
    </source>
</evidence>
<feature type="compositionally biased region" description="Polar residues" evidence="9">
    <location>
        <begin position="1"/>
        <end position="18"/>
    </location>
</feature>
<comment type="caution">
    <text evidence="11">The sequence shown here is derived from an EMBL/GenBank/DDBJ whole genome shotgun (WGS) entry which is preliminary data.</text>
</comment>
<sequence length="846" mass="96012">MVLKKSNSSLNSGATQRVTRGGFIDPNSRSRTQTGSLNGFIEIGIQFSPAEISKEVYTCLDQINEYLRFSVPNCPSIWNRTVFEKSGHHWNRESSVSMSKGNNWQLKQRIDGLMNDIDFLHAVAKTMEISFTEISENLVSKCYGSLAKTVTSTQILKIHLSETDIEKKAELVEESVKRKRKYTSHGRGVQRRHNSNANSELERNWNQPQKEPTSKRQPTLNVTFHKPLLVDARASKLCEGNLIYDGGRRRRKLFKKRRWSLRKCKWQCRSLDVRDEGDPYVHFRAKGDQKFIDIIKDDIDEEISQPSHSFNLADFIPKRRPTRTRKDISCNKAKNLPHSTETNMCDKRRHPKGSYTYVNRGSDTSHLERFYEKMESLSDLPHSPSSLRDAGQLPSDRILDKVQLGDGKESSSESPKSPESSYFQRLMQQQEDEYESFTESFVCVPEVELDGLNKLQYGRMPNVYKGDSLPPCLCISLLGSDLNTPYIIARQVDKYGKAWLISLQGSTEFQSRKFKRKLLELCSSEELISMDQVVRLGEGTLDCNAAFPEVMTRKNHLSGDHSEAKNPRFHIWAELASRQNVRIETAEGAAEKLQLFSTQSKESTGKDKQIYTDIFKDIECGVCFSLCSLYGKREESGMMLMSCGHAHCISCWRAHVYHSIYSGLSTIACMSSGCDTIVDETTLKTLVPSSVISLFQARLRDRFLQSSLYISWCPGSRCGKVAVSDTGPLKKQFGSPLFCPGCSLFWCSNCQEGPHWPVACDQMNVYKRLLSKTENRPVVSGADTSYTIRVKKCPNCNYPIEKFHGCPHMVCQMCGFGFCWNCLQSTKKHNVSACRVSASSSLISFQ</sequence>
<feature type="region of interest" description="Disordered" evidence="9">
    <location>
        <begin position="333"/>
        <end position="360"/>
    </location>
</feature>
<reference evidence="11 12" key="1">
    <citation type="journal article" date="2021" name="Elife">
        <title>Chloroplast acquisition without the gene transfer in kleptoplastic sea slugs, Plakobranchus ocellatus.</title>
        <authorList>
            <person name="Maeda T."/>
            <person name="Takahashi S."/>
            <person name="Yoshida T."/>
            <person name="Shimamura S."/>
            <person name="Takaki Y."/>
            <person name="Nagai Y."/>
            <person name="Toyoda A."/>
            <person name="Suzuki Y."/>
            <person name="Arimoto A."/>
            <person name="Ishii H."/>
            <person name="Satoh N."/>
            <person name="Nishiyama T."/>
            <person name="Hasebe M."/>
            <person name="Maruyama T."/>
            <person name="Minagawa J."/>
            <person name="Obokata J."/>
            <person name="Shigenobu S."/>
        </authorList>
    </citation>
    <scope>NUCLEOTIDE SEQUENCE [LARGE SCALE GENOMIC DNA]</scope>
</reference>
<evidence type="ECO:0000313" key="12">
    <source>
        <dbReference type="Proteomes" id="UP000762676"/>
    </source>
</evidence>
<keyword evidence="6" id="KW-0863">Zinc-finger</keyword>
<organism evidence="11 12">
    <name type="scientific">Elysia marginata</name>
    <dbReference type="NCBI Taxonomy" id="1093978"/>
    <lineage>
        <taxon>Eukaryota</taxon>
        <taxon>Metazoa</taxon>
        <taxon>Spiralia</taxon>
        <taxon>Lophotrochozoa</taxon>
        <taxon>Mollusca</taxon>
        <taxon>Gastropoda</taxon>
        <taxon>Heterobranchia</taxon>
        <taxon>Euthyneura</taxon>
        <taxon>Panpulmonata</taxon>
        <taxon>Sacoglossa</taxon>
        <taxon>Placobranchoidea</taxon>
        <taxon>Plakobranchidae</taxon>
        <taxon>Elysia</taxon>
    </lineage>
</organism>
<evidence type="ECO:0000256" key="6">
    <source>
        <dbReference type="ARBA" id="ARBA00022771"/>
    </source>
</evidence>
<dbReference type="CDD" id="cd20336">
    <property type="entry name" value="Rcat_RBR"/>
    <property type="match status" value="1"/>
</dbReference>
<dbReference type="SUPFAM" id="SSF57850">
    <property type="entry name" value="RING/U-box"/>
    <property type="match status" value="2"/>
</dbReference>
<dbReference type="PROSITE" id="PS51873">
    <property type="entry name" value="TRIAD"/>
    <property type="match status" value="1"/>
</dbReference>
<evidence type="ECO:0000256" key="9">
    <source>
        <dbReference type="SAM" id="MobiDB-lite"/>
    </source>
</evidence>
<evidence type="ECO:0000256" key="7">
    <source>
        <dbReference type="ARBA" id="ARBA00022786"/>
    </source>
</evidence>
<feature type="compositionally biased region" description="Low complexity" evidence="9">
    <location>
        <begin position="412"/>
        <end position="421"/>
    </location>
</feature>
<dbReference type="Gene3D" id="1.20.120.1750">
    <property type="match status" value="1"/>
</dbReference>
<feature type="region of interest" description="Disordered" evidence="9">
    <location>
        <begin position="176"/>
        <end position="218"/>
    </location>
</feature>
<evidence type="ECO:0000256" key="5">
    <source>
        <dbReference type="ARBA" id="ARBA00022737"/>
    </source>
</evidence>
<evidence type="ECO:0000256" key="2">
    <source>
        <dbReference type="ARBA" id="ARBA00012251"/>
    </source>
</evidence>
<evidence type="ECO:0000256" key="8">
    <source>
        <dbReference type="ARBA" id="ARBA00022833"/>
    </source>
</evidence>
<evidence type="ECO:0000259" key="10">
    <source>
        <dbReference type="PROSITE" id="PS51873"/>
    </source>
</evidence>
<accession>A0AAV4FPI8</accession>
<keyword evidence="5" id="KW-0677">Repeat</keyword>
<keyword evidence="7" id="KW-0833">Ubl conjugation pathway</keyword>
<feature type="region of interest" description="Disordered" evidence="9">
    <location>
        <begin position="404"/>
        <end position="423"/>
    </location>
</feature>
<dbReference type="SMART" id="SM00647">
    <property type="entry name" value="IBR"/>
    <property type="match status" value="2"/>
</dbReference>
<feature type="region of interest" description="Disordered" evidence="9">
    <location>
        <begin position="375"/>
        <end position="394"/>
    </location>
</feature>
<evidence type="ECO:0000256" key="3">
    <source>
        <dbReference type="ARBA" id="ARBA00022679"/>
    </source>
</evidence>
<dbReference type="Gene3D" id="3.30.40.10">
    <property type="entry name" value="Zinc/RING finger domain, C3HC4 (zinc finger)"/>
    <property type="match status" value="1"/>
</dbReference>
<dbReference type="InterPro" id="IPR031127">
    <property type="entry name" value="E3_UB_ligase_RBR"/>
</dbReference>
<feature type="domain" description="RING-type" evidence="10">
    <location>
        <begin position="616"/>
        <end position="838"/>
    </location>
</feature>
<dbReference type="Pfam" id="PF22191">
    <property type="entry name" value="IBR_1"/>
    <property type="match status" value="1"/>
</dbReference>
<keyword evidence="3" id="KW-0808">Transferase</keyword>
<feature type="region of interest" description="Disordered" evidence="9">
    <location>
        <begin position="1"/>
        <end position="30"/>
    </location>
</feature>
<dbReference type="GO" id="GO:0016567">
    <property type="term" value="P:protein ubiquitination"/>
    <property type="evidence" value="ECO:0007669"/>
    <property type="project" value="InterPro"/>
</dbReference>
<dbReference type="Pfam" id="PF01485">
    <property type="entry name" value="IBR"/>
    <property type="match status" value="1"/>
</dbReference>
<dbReference type="InterPro" id="IPR044066">
    <property type="entry name" value="TRIAD_supradom"/>
</dbReference>
<gene>
    <name evidence="11" type="ORF">ElyMa_005748900</name>
</gene>
<comment type="catalytic activity">
    <reaction evidence="1">
        <text>[E2 ubiquitin-conjugating enzyme]-S-ubiquitinyl-L-cysteine + [acceptor protein]-L-lysine = [E2 ubiquitin-conjugating enzyme]-L-cysteine + [acceptor protein]-N(6)-ubiquitinyl-L-lysine.</text>
        <dbReference type="EC" id="2.3.2.31"/>
    </reaction>
</comment>
<dbReference type="EC" id="2.3.2.31" evidence="2"/>
<feature type="compositionally biased region" description="Basic residues" evidence="9">
    <location>
        <begin position="177"/>
        <end position="194"/>
    </location>
</feature>
<evidence type="ECO:0000256" key="4">
    <source>
        <dbReference type="ARBA" id="ARBA00022723"/>
    </source>
</evidence>
<evidence type="ECO:0000313" key="11">
    <source>
        <dbReference type="EMBL" id="GFR74165.1"/>
    </source>
</evidence>
<feature type="compositionally biased region" description="Low complexity" evidence="9">
    <location>
        <begin position="377"/>
        <end position="387"/>
    </location>
</feature>
<name>A0AAV4FPI8_9GAST</name>
<dbReference type="PANTHER" id="PTHR11685">
    <property type="entry name" value="RBR FAMILY RING FINGER AND IBR DOMAIN-CONTAINING"/>
    <property type="match status" value="1"/>
</dbReference>
<dbReference type="GO" id="GO:0061630">
    <property type="term" value="F:ubiquitin protein ligase activity"/>
    <property type="evidence" value="ECO:0007669"/>
    <property type="project" value="UniProtKB-EC"/>
</dbReference>
<proteinExistence type="predicted"/>
<feature type="compositionally biased region" description="Polar residues" evidence="9">
    <location>
        <begin position="195"/>
        <end position="218"/>
    </location>
</feature>
<dbReference type="InterPro" id="IPR013083">
    <property type="entry name" value="Znf_RING/FYVE/PHD"/>
</dbReference>
<protein>
    <recommendedName>
        <fullName evidence="2">RBR-type E3 ubiquitin transferase</fullName>
        <ecNumber evidence="2">2.3.2.31</ecNumber>
    </recommendedName>
</protein>
<keyword evidence="4" id="KW-0479">Metal-binding</keyword>
<dbReference type="EMBL" id="BMAT01011507">
    <property type="protein sequence ID" value="GFR74165.1"/>
    <property type="molecule type" value="Genomic_DNA"/>
</dbReference>